<organism evidence="3 4">
    <name type="scientific">Haloechinothrix aidingensis</name>
    <dbReference type="NCBI Taxonomy" id="2752311"/>
    <lineage>
        <taxon>Bacteria</taxon>
        <taxon>Bacillati</taxon>
        <taxon>Actinomycetota</taxon>
        <taxon>Actinomycetes</taxon>
        <taxon>Pseudonocardiales</taxon>
        <taxon>Pseudonocardiaceae</taxon>
        <taxon>Haloechinothrix</taxon>
    </lineage>
</organism>
<proteinExistence type="predicted"/>
<keyword evidence="4" id="KW-1185">Reference proteome</keyword>
<dbReference type="InterPro" id="IPR032465">
    <property type="entry name" value="ACMSD"/>
</dbReference>
<protein>
    <submittedName>
        <fullName evidence="3">Amidohydrolase</fullName>
    </submittedName>
</protein>
<reference evidence="3 4" key="1">
    <citation type="submission" date="2020-07" db="EMBL/GenBank/DDBJ databases">
        <title>Genome of Haloechinothrix sp.</title>
        <authorList>
            <person name="Tang S.-K."/>
            <person name="Yang L."/>
            <person name="Zhu W.-Y."/>
        </authorList>
    </citation>
    <scope>NUCLEOTIDE SEQUENCE [LARGE SCALE GENOMIC DNA]</scope>
    <source>
        <strain evidence="3 4">YIM 98757</strain>
    </source>
</reference>
<dbReference type="Gene3D" id="3.20.20.140">
    <property type="entry name" value="Metal-dependent hydrolases"/>
    <property type="match status" value="1"/>
</dbReference>
<dbReference type="AlphaFoldDB" id="A0A838AC20"/>
<keyword evidence="3" id="KW-0378">Hydrolase</keyword>
<dbReference type="RefSeq" id="WP_180893634.1">
    <property type="nucleotide sequence ID" value="NZ_JACCKD010000005.1"/>
</dbReference>
<keyword evidence="1" id="KW-0456">Lyase</keyword>
<evidence type="ECO:0000256" key="1">
    <source>
        <dbReference type="ARBA" id="ARBA00023239"/>
    </source>
</evidence>
<evidence type="ECO:0000313" key="4">
    <source>
        <dbReference type="Proteomes" id="UP000582974"/>
    </source>
</evidence>
<dbReference type="InterPro" id="IPR032466">
    <property type="entry name" value="Metal_Hydrolase"/>
</dbReference>
<dbReference type="SUPFAM" id="SSF51556">
    <property type="entry name" value="Metallo-dependent hydrolases"/>
    <property type="match status" value="1"/>
</dbReference>
<dbReference type="GO" id="GO:0016831">
    <property type="term" value="F:carboxy-lyase activity"/>
    <property type="evidence" value="ECO:0007669"/>
    <property type="project" value="InterPro"/>
</dbReference>
<dbReference type="PANTHER" id="PTHR21240">
    <property type="entry name" value="2-AMINO-3-CARBOXYLMUCONATE-6-SEMIALDEHYDE DECARBOXYLASE"/>
    <property type="match status" value="1"/>
</dbReference>
<name>A0A838AC20_9PSEU</name>
<evidence type="ECO:0000313" key="3">
    <source>
        <dbReference type="EMBL" id="MBA0126796.1"/>
    </source>
</evidence>
<feature type="domain" description="Amidohydrolase-related" evidence="2">
    <location>
        <begin position="49"/>
        <end position="268"/>
    </location>
</feature>
<dbReference type="PANTHER" id="PTHR21240:SF19">
    <property type="entry name" value="CATALYTIC_ HYDROLASE"/>
    <property type="match status" value="1"/>
</dbReference>
<dbReference type="InterPro" id="IPR006680">
    <property type="entry name" value="Amidohydro-rel"/>
</dbReference>
<gene>
    <name evidence="3" type="ORF">H0B56_14695</name>
</gene>
<comment type="caution">
    <text evidence="3">The sequence shown here is derived from an EMBL/GenBank/DDBJ whole genome shotgun (WGS) entry which is preliminary data.</text>
</comment>
<dbReference type="EMBL" id="JACCKD010000005">
    <property type="protein sequence ID" value="MBA0126796.1"/>
    <property type="molecule type" value="Genomic_DNA"/>
</dbReference>
<dbReference type="Pfam" id="PF04909">
    <property type="entry name" value="Amidohydro_2"/>
    <property type="match status" value="1"/>
</dbReference>
<accession>A0A838AC20</accession>
<evidence type="ECO:0000259" key="2">
    <source>
        <dbReference type="Pfam" id="PF04909"/>
    </source>
</evidence>
<dbReference type="GO" id="GO:0016787">
    <property type="term" value="F:hydrolase activity"/>
    <property type="evidence" value="ECO:0007669"/>
    <property type="project" value="UniProtKB-KW"/>
</dbReference>
<sequence>MSSEFMMIDGWVNENPPGQVTDSAVTALFKGLKERRERGTTLPQLIDEMDTAGVERAVLCAGYGGRDNLSWMTDAIARYPDRFTGSLVIDPRDGMAAVRQLEEAVNNCGVRMARVLALQTQLPYDHAAYYPIYAKCAELGIPIGVNVGIPGPRVPGRHQHPMGLDEVCYFFPELTVVMSHGGDPWADICVKLMSKWPNLYYMSSAYSPKHLPPQIIDYVNRWGSDRVMWASDYPILDFERCRKEILELDFRDEERRHKFAYDNARKMFFDGDERAASHAREDDQK</sequence>
<dbReference type="Proteomes" id="UP000582974">
    <property type="component" value="Unassembled WGS sequence"/>
</dbReference>